<evidence type="ECO:0000313" key="1">
    <source>
        <dbReference type="EMBL" id="KRY84230.1"/>
    </source>
</evidence>
<evidence type="ECO:0000313" key="2">
    <source>
        <dbReference type="Proteomes" id="UP000054995"/>
    </source>
</evidence>
<comment type="caution">
    <text evidence="1">The sequence shown here is derived from an EMBL/GenBank/DDBJ whole genome shotgun (WGS) entry which is preliminary data.</text>
</comment>
<keyword evidence="2" id="KW-1185">Reference proteome</keyword>
<organism evidence="1 2">
    <name type="scientific">Trichinella pseudospiralis</name>
    <name type="common">Parasitic roundworm</name>
    <dbReference type="NCBI Taxonomy" id="6337"/>
    <lineage>
        <taxon>Eukaryota</taxon>
        <taxon>Metazoa</taxon>
        <taxon>Ecdysozoa</taxon>
        <taxon>Nematoda</taxon>
        <taxon>Enoplea</taxon>
        <taxon>Dorylaimia</taxon>
        <taxon>Trichinellida</taxon>
        <taxon>Trichinellidae</taxon>
        <taxon>Trichinella</taxon>
    </lineage>
</organism>
<accession>A0A0V1FDU2</accession>
<dbReference type="EMBL" id="JYDT01000119">
    <property type="protein sequence ID" value="KRY84230.1"/>
    <property type="molecule type" value="Genomic_DNA"/>
</dbReference>
<name>A0A0V1FDU2_TRIPS</name>
<proteinExistence type="predicted"/>
<dbReference type="Proteomes" id="UP000054995">
    <property type="component" value="Unassembled WGS sequence"/>
</dbReference>
<reference evidence="1 2" key="1">
    <citation type="submission" date="2015-01" db="EMBL/GenBank/DDBJ databases">
        <title>Evolution of Trichinella species and genotypes.</title>
        <authorList>
            <person name="Korhonen P.K."/>
            <person name="Edoardo P."/>
            <person name="Giuseppe L.R."/>
            <person name="Gasser R.B."/>
        </authorList>
    </citation>
    <scope>NUCLEOTIDE SEQUENCE [LARGE SCALE GENOMIC DNA]</scope>
    <source>
        <strain evidence="1">ISS470</strain>
    </source>
</reference>
<protein>
    <submittedName>
        <fullName evidence="1">Uncharacterized protein</fullName>
    </submittedName>
</protein>
<gene>
    <name evidence="1" type="ORF">T4D_9928</name>
</gene>
<sequence length="61" mass="6863">MPSGKCETERKVKAPANTDLSRNSDGRANNLAEETDERLVTHPNRGIHEFTKNGMELILIR</sequence>